<dbReference type="PANTHER" id="PTHR43157">
    <property type="entry name" value="PHOSPHATIDYLINOSITOL-GLYCAN BIOSYNTHESIS CLASS F PROTEIN-RELATED"/>
    <property type="match status" value="1"/>
</dbReference>
<evidence type="ECO:0000313" key="4">
    <source>
        <dbReference type="Proteomes" id="UP000007875"/>
    </source>
</evidence>
<keyword evidence="4" id="KW-1185">Reference proteome</keyword>
<dbReference type="HOGENOM" id="CLU_010194_44_9_1"/>
<dbReference type="PANTHER" id="PTHR43157:SF31">
    <property type="entry name" value="PHOSPHATIDYLINOSITOL-GLYCAN BIOSYNTHESIS CLASS F PROTEIN"/>
    <property type="match status" value="1"/>
</dbReference>
<evidence type="ECO:0000313" key="3">
    <source>
        <dbReference type="Ensembl" id="ENSCSAVP00000011236.1"/>
    </source>
</evidence>
<evidence type="ECO:0000256" key="1">
    <source>
        <dbReference type="ARBA" id="ARBA00023002"/>
    </source>
</evidence>
<dbReference type="InterPro" id="IPR036291">
    <property type="entry name" value="NAD(P)-bd_dom_sf"/>
</dbReference>
<dbReference type="OMA" id="NMEVANE"/>
<name>H2Z0X4_CIOSA</name>
<keyword evidence="1" id="KW-0560">Oxidoreductase</keyword>
<dbReference type="Proteomes" id="UP000007875">
    <property type="component" value="Unassembled WGS sequence"/>
</dbReference>
<proteinExistence type="predicted"/>
<keyword evidence="2" id="KW-0812">Transmembrane</keyword>
<keyword evidence="2" id="KW-1133">Transmembrane helix</keyword>
<dbReference type="SUPFAM" id="SSF51735">
    <property type="entry name" value="NAD(P)-binding Rossmann-fold domains"/>
    <property type="match status" value="1"/>
</dbReference>
<feature type="transmembrane region" description="Helical" evidence="2">
    <location>
        <begin position="12"/>
        <end position="29"/>
    </location>
</feature>
<dbReference type="STRING" id="51511.ENSCSAVP00000011236"/>
<sequence>MSFINSPIFNRVIVPISFFSSTFGAVLLLKESWGGKECPSKDRLDGKVAVVTGGSSGIGKETAKEIAKRGATVVLGCRHLGRCERAAKEIRIAAKSEYVVCRFLDLASLDSVTAFAKTLKQELPHIDILVNNAG</sequence>
<dbReference type="Gene3D" id="3.40.50.720">
    <property type="entry name" value="NAD(P)-binding Rossmann-like Domain"/>
    <property type="match status" value="1"/>
</dbReference>
<dbReference type="eggNOG" id="KOG1208">
    <property type="taxonomic scope" value="Eukaryota"/>
</dbReference>
<accession>H2Z0X4</accession>
<dbReference type="AlphaFoldDB" id="H2Z0X4"/>
<organism evidence="3 4">
    <name type="scientific">Ciona savignyi</name>
    <name type="common">Pacific transparent sea squirt</name>
    <dbReference type="NCBI Taxonomy" id="51511"/>
    <lineage>
        <taxon>Eukaryota</taxon>
        <taxon>Metazoa</taxon>
        <taxon>Chordata</taxon>
        <taxon>Tunicata</taxon>
        <taxon>Ascidiacea</taxon>
        <taxon>Phlebobranchia</taxon>
        <taxon>Cionidae</taxon>
        <taxon>Ciona</taxon>
    </lineage>
</organism>
<reference evidence="3" key="3">
    <citation type="submission" date="2025-09" db="UniProtKB">
        <authorList>
            <consortium name="Ensembl"/>
        </authorList>
    </citation>
    <scope>IDENTIFICATION</scope>
</reference>
<dbReference type="InterPro" id="IPR002347">
    <property type="entry name" value="SDR_fam"/>
</dbReference>
<protein>
    <submittedName>
        <fullName evidence="3">Uncharacterized protein</fullName>
    </submittedName>
</protein>
<reference evidence="3" key="2">
    <citation type="submission" date="2025-08" db="UniProtKB">
        <authorList>
            <consortium name="Ensembl"/>
        </authorList>
    </citation>
    <scope>IDENTIFICATION</scope>
</reference>
<dbReference type="InParanoid" id="H2Z0X4"/>
<reference evidence="4" key="1">
    <citation type="submission" date="2003-08" db="EMBL/GenBank/DDBJ databases">
        <authorList>
            <person name="Birren B."/>
            <person name="Nusbaum C."/>
            <person name="Abebe A."/>
            <person name="Abouelleil A."/>
            <person name="Adekoya E."/>
            <person name="Ait-zahra M."/>
            <person name="Allen N."/>
            <person name="Allen T."/>
            <person name="An P."/>
            <person name="Anderson M."/>
            <person name="Anderson S."/>
            <person name="Arachchi H."/>
            <person name="Armbruster J."/>
            <person name="Bachantsang P."/>
            <person name="Baldwin J."/>
            <person name="Barry A."/>
            <person name="Bayul T."/>
            <person name="Blitshsteyn B."/>
            <person name="Bloom T."/>
            <person name="Blye J."/>
            <person name="Boguslavskiy L."/>
            <person name="Borowsky M."/>
            <person name="Boukhgalter B."/>
            <person name="Brunache A."/>
            <person name="Butler J."/>
            <person name="Calixte N."/>
            <person name="Calvo S."/>
            <person name="Camarata J."/>
            <person name="Campo K."/>
            <person name="Chang J."/>
            <person name="Cheshatsang Y."/>
            <person name="Citroen M."/>
            <person name="Collymore A."/>
            <person name="Considine T."/>
            <person name="Cook A."/>
            <person name="Cooke P."/>
            <person name="Corum B."/>
            <person name="Cuomo C."/>
            <person name="David R."/>
            <person name="Dawoe T."/>
            <person name="Degray S."/>
            <person name="Dodge S."/>
            <person name="Dooley K."/>
            <person name="Dorje P."/>
            <person name="Dorjee K."/>
            <person name="Dorris L."/>
            <person name="Duffey N."/>
            <person name="Dupes A."/>
            <person name="Elkins T."/>
            <person name="Engels R."/>
            <person name="Erickson J."/>
            <person name="Farina A."/>
            <person name="Faro S."/>
            <person name="Ferreira P."/>
            <person name="Fischer H."/>
            <person name="Fitzgerald M."/>
            <person name="Foley K."/>
            <person name="Gage D."/>
            <person name="Galagan J."/>
            <person name="Gearin G."/>
            <person name="Gnerre S."/>
            <person name="Gnirke A."/>
            <person name="Goyette A."/>
            <person name="Graham J."/>
            <person name="Grandbois E."/>
            <person name="Gyaltsen K."/>
            <person name="Hafez N."/>
            <person name="Hagopian D."/>
            <person name="Hagos B."/>
            <person name="Hall J."/>
            <person name="Hatcher B."/>
            <person name="Heller A."/>
            <person name="Higgins H."/>
            <person name="Honan T."/>
            <person name="Horn A."/>
            <person name="Houde N."/>
            <person name="Hughes L."/>
            <person name="Hulme W."/>
            <person name="Husby E."/>
            <person name="Iliev I."/>
            <person name="Jaffe D."/>
            <person name="Jones C."/>
            <person name="Kamal M."/>
            <person name="Kamat A."/>
            <person name="Kamvysselis M."/>
            <person name="Karlsson E."/>
            <person name="Kells C."/>
            <person name="Kieu A."/>
            <person name="Kisner P."/>
            <person name="Kodira C."/>
            <person name="Kulbokas E."/>
            <person name="Labutti K."/>
            <person name="Lama D."/>
            <person name="Landers T."/>
            <person name="Leger J."/>
            <person name="Levine S."/>
            <person name="Lewis D."/>
            <person name="Lewis T."/>
            <person name="Lindblad-toh K."/>
            <person name="Liu X."/>
            <person name="Lokyitsang T."/>
            <person name="Lokyitsang Y."/>
            <person name="Lucien O."/>
            <person name="Lui A."/>
            <person name="Ma L.J."/>
            <person name="Mabbitt R."/>
            <person name="Macdonald J."/>
            <person name="Maclean C."/>
            <person name="Major J."/>
            <person name="Manning J."/>
            <person name="Marabella R."/>
            <person name="Maru K."/>
            <person name="Matthews C."/>
            <person name="Mauceli E."/>
            <person name="Mccarthy M."/>
            <person name="Mcdonough S."/>
            <person name="Mcghee T."/>
            <person name="Meldrim J."/>
            <person name="Meneus L."/>
            <person name="Mesirov J."/>
            <person name="Mihalev A."/>
            <person name="Mihova T."/>
            <person name="Mikkelsen T."/>
            <person name="Mlenga V."/>
            <person name="Moru K."/>
            <person name="Mozes J."/>
            <person name="Mulrain L."/>
            <person name="Munson G."/>
            <person name="Naylor J."/>
            <person name="Newes C."/>
            <person name="Nguyen C."/>
            <person name="Nguyen N."/>
            <person name="Nguyen T."/>
            <person name="Nicol R."/>
            <person name="Nielsen C."/>
            <person name="Nizzari M."/>
            <person name="Norbu C."/>
            <person name="Norbu N."/>
            <person name="O'donnell P."/>
            <person name="Okoawo O."/>
            <person name="O'leary S."/>
            <person name="Omotosho B."/>
            <person name="O'neill K."/>
            <person name="Osman S."/>
            <person name="Parker S."/>
            <person name="Perrin D."/>
            <person name="Phunkhang P."/>
            <person name="Piqani B."/>
            <person name="Purcell S."/>
            <person name="Rachupka T."/>
            <person name="Ramasamy U."/>
            <person name="Rameau R."/>
            <person name="Ray V."/>
            <person name="Raymond C."/>
            <person name="Retta R."/>
            <person name="Richardson S."/>
            <person name="Rise C."/>
            <person name="Rodriguez J."/>
            <person name="Rogers J."/>
            <person name="Rogov P."/>
            <person name="Rutman M."/>
            <person name="Schupbach R."/>
            <person name="Seaman C."/>
            <person name="Settipalli S."/>
            <person name="Sharpe T."/>
            <person name="Sheridan J."/>
            <person name="Sherpa N."/>
            <person name="Shi J."/>
            <person name="Smirnov S."/>
            <person name="Smith C."/>
            <person name="Sougnez C."/>
            <person name="Spencer B."/>
            <person name="Stalker J."/>
            <person name="Stange-thomann N."/>
            <person name="Stavropoulos S."/>
            <person name="Stetson K."/>
            <person name="Stone C."/>
            <person name="Stone S."/>
            <person name="Stubbs M."/>
            <person name="Talamas J."/>
            <person name="Tchuinga P."/>
            <person name="Tenzing P."/>
            <person name="Tesfaye S."/>
            <person name="Theodore J."/>
            <person name="Thoulutsang Y."/>
            <person name="Topham K."/>
            <person name="Towey S."/>
            <person name="Tsamla T."/>
            <person name="Tsomo N."/>
            <person name="Vallee D."/>
            <person name="Vassiliev H."/>
            <person name="Venkataraman V."/>
            <person name="Vinson J."/>
            <person name="Vo A."/>
            <person name="Wade C."/>
            <person name="Wang S."/>
            <person name="Wangchuk T."/>
            <person name="Wangdi T."/>
            <person name="Whittaker C."/>
            <person name="Wilkinson J."/>
            <person name="Wu Y."/>
            <person name="Wyman D."/>
            <person name="Yadav S."/>
            <person name="Yang S."/>
            <person name="Yang X."/>
            <person name="Yeager S."/>
            <person name="Yee E."/>
            <person name="Young G."/>
            <person name="Zainoun J."/>
            <person name="Zembeck L."/>
            <person name="Zimmer A."/>
            <person name="Zody M."/>
            <person name="Lander E."/>
        </authorList>
    </citation>
    <scope>NUCLEOTIDE SEQUENCE [LARGE SCALE GENOMIC DNA]</scope>
</reference>
<dbReference type="GeneTree" id="ENSGT00940000159641"/>
<dbReference type="Pfam" id="PF00106">
    <property type="entry name" value="adh_short"/>
    <property type="match status" value="1"/>
</dbReference>
<dbReference type="PRINTS" id="PR00081">
    <property type="entry name" value="GDHRDH"/>
</dbReference>
<dbReference type="GO" id="GO:0016491">
    <property type="term" value="F:oxidoreductase activity"/>
    <property type="evidence" value="ECO:0007669"/>
    <property type="project" value="UniProtKB-KW"/>
</dbReference>
<evidence type="ECO:0000256" key="2">
    <source>
        <dbReference type="SAM" id="Phobius"/>
    </source>
</evidence>
<keyword evidence="2" id="KW-0472">Membrane</keyword>
<dbReference type="Ensembl" id="ENSCSAVT00000011367.1">
    <property type="protein sequence ID" value="ENSCSAVP00000011236.1"/>
    <property type="gene ID" value="ENSCSAVG00000006577.1"/>
</dbReference>